<accession>A0ABR2KLP9</accession>
<dbReference type="Proteomes" id="UP001470230">
    <property type="component" value="Unassembled WGS sequence"/>
</dbReference>
<evidence type="ECO:0000313" key="2">
    <source>
        <dbReference type="EMBL" id="KAK8891751.1"/>
    </source>
</evidence>
<feature type="region of interest" description="Disordered" evidence="1">
    <location>
        <begin position="420"/>
        <end position="441"/>
    </location>
</feature>
<sequence>MNECEIDDFSQHFRWVLTLISRIKKAETNSAPLLSLDFIERPSIQLFDLFIPNDIQNIKRCSPPPAIYYAILSLILTKKNNFEDIVKHKNEDIFLYEYSISKLASLGYKPRNPCLPNNLFNRSFIDHANLCMCFEYVIADKSLTIEKLLDDIRRLPRSFFVLSSRGSRPSSSKQEQRSDDNCFYPTNIEDAVRLWLSKFPCLYGLKDLTQKSRSVKVSKSYTSTLPSISHNKSLNLDTLCNSIESLQSDIANGLHITAVLARVFPQRLNKNDILQNDSVANWKISKEILENEIGAFVPSSFPISDNLFMCFISDVFYATRNGAKKFVKIDNHMINYYNKTKNGNNNTYNLANKTNYISIYHNDTLGHDNICDNNGNIANNYMSNTNDNGDSNLAKNINNCSKMIRDANSIAASIVFKSSNRSSNNSTKHRSNSIKNKNSTQQLINQEEEELLRIYCTLNDSSSFFNAELTQKSILSLIHSLIKLLHTKNSSERTFKKLWRILETKDQSTEQFANGKVLIREISKAKPRNSMKADQFDNNNDGFGYSDIDLRASQKIISFARMMILQSIEDNFILNSNKRVPKIGFSISTQTSSMTHSMSFVREQKSVTVMSTVSFKKSLHHKQKTSTILNLQAQSNETKSVGTQTDVKTNTSNKNNTNWKRTSNLSRFDTISYPYGESPSGFSRPNSGYSPFRKTYNYNFSSNKFSSITISNEDDKYGLIRSRNQKI</sequence>
<organism evidence="2 3">
    <name type="scientific">Tritrichomonas musculus</name>
    <dbReference type="NCBI Taxonomy" id="1915356"/>
    <lineage>
        <taxon>Eukaryota</taxon>
        <taxon>Metamonada</taxon>
        <taxon>Parabasalia</taxon>
        <taxon>Tritrichomonadida</taxon>
        <taxon>Tritrichomonadidae</taxon>
        <taxon>Tritrichomonas</taxon>
    </lineage>
</organism>
<evidence type="ECO:0008006" key="4">
    <source>
        <dbReference type="Google" id="ProtNLM"/>
    </source>
</evidence>
<protein>
    <recommendedName>
        <fullName evidence="4">HAUS augmin-like complex subunit 6 N-terminal domain-containing protein</fullName>
    </recommendedName>
</protein>
<gene>
    <name evidence="2" type="ORF">M9Y10_028971</name>
</gene>
<evidence type="ECO:0000256" key="1">
    <source>
        <dbReference type="SAM" id="MobiDB-lite"/>
    </source>
</evidence>
<name>A0ABR2KLP9_9EUKA</name>
<feature type="region of interest" description="Disordered" evidence="1">
    <location>
        <begin position="637"/>
        <end position="661"/>
    </location>
</feature>
<keyword evidence="3" id="KW-1185">Reference proteome</keyword>
<reference evidence="2 3" key="1">
    <citation type="submission" date="2024-04" db="EMBL/GenBank/DDBJ databases">
        <title>Tritrichomonas musculus Genome.</title>
        <authorList>
            <person name="Alves-Ferreira E."/>
            <person name="Grigg M."/>
            <person name="Lorenzi H."/>
            <person name="Galac M."/>
        </authorList>
    </citation>
    <scope>NUCLEOTIDE SEQUENCE [LARGE SCALE GENOMIC DNA]</scope>
    <source>
        <strain evidence="2 3">EAF2021</strain>
    </source>
</reference>
<proteinExistence type="predicted"/>
<dbReference type="EMBL" id="JAPFFF010000004">
    <property type="protein sequence ID" value="KAK8891751.1"/>
    <property type="molecule type" value="Genomic_DNA"/>
</dbReference>
<feature type="compositionally biased region" description="Low complexity" evidence="1">
    <location>
        <begin position="648"/>
        <end position="661"/>
    </location>
</feature>
<feature type="compositionally biased region" description="Polar residues" evidence="1">
    <location>
        <begin position="637"/>
        <end position="647"/>
    </location>
</feature>
<evidence type="ECO:0000313" key="3">
    <source>
        <dbReference type="Proteomes" id="UP001470230"/>
    </source>
</evidence>
<comment type="caution">
    <text evidence="2">The sequence shown here is derived from an EMBL/GenBank/DDBJ whole genome shotgun (WGS) entry which is preliminary data.</text>
</comment>